<sequence>MGEGFVPQRNYIGDNIQQRPIFCRHKDNIPLVDMGSLNLSRTFKDALIFYETMRTSLNFVHGMGLQSCKVSLLSLERMGGQSTCRRYFGDFMKLLKGAFEFTYVDAMKMLMANYILLEKKSEVSRQTVGNKFSCTYMRMESFGLPYVHILVVLVRLEYPIIPNTLSKTAKLHYDLNCTRNETQEQKITYRSRLGAFA</sequence>
<dbReference type="Proteomes" id="UP000289738">
    <property type="component" value="Chromosome A07"/>
</dbReference>
<reference evidence="1 2" key="1">
    <citation type="submission" date="2019-01" db="EMBL/GenBank/DDBJ databases">
        <title>Sequencing of cultivated peanut Arachis hypogaea provides insights into genome evolution and oil improvement.</title>
        <authorList>
            <person name="Chen X."/>
        </authorList>
    </citation>
    <scope>NUCLEOTIDE SEQUENCE [LARGE SCALE GENOMIC DNA]</scope>
    <source>
        <strain evidence="2">cv. Fuhuasheng</strain>
        <tissue evidence="1">Leaves</tissue>
    </source>
</reference>
<proteinExistence type="predicted"/>
<protein>
    <submittedName>
        <fullName evidence="1">Uncharacterized protein</fullName>
    </submittedName>
</protein>
<organism evidence="1 2">
    <name type="scientific">Arachis hypogaea</name>
    <name type="common">Peanut</name>
    <dbReference type="NCBI Taxonomy" id="3818"/>
    <lineage>
        <taxon>Eukaryota</taxon>
        <taxon>Viridiplantae</taxon>
        <taxon>Streptophyta</taxon>
        <taxon>Embryophyta</taxon>
        <taxon>Tracheophyta</taxon>
        <taxon>Spermatophyta</taxon>
        <taxon>Magnoliopsida</taxon>
        <taxon>eudicotyledons</taxon>
        <taxon>Gunneridae</taxon>
        <taxon>Pentapetalae</taxon>
        <taxon>rosids</taxon>
        <taxon>fabids</taxon>
        <taxon>Fabales</taxon>
        <taxon>Fabaceae</taxon>
        <taxon>Papilionoideae</taxon>
        <taxon>50 kb inversion clade</taxon>
        <taxon>dalbergioids sensu lato</taxon>
        <taxon>Dalbergieae</taxon>
        <taxon>Pterocarpus clade</taxon>
        <taxon>Arachis</taxon>
    </lineage>
</organism>
<name>A0A445CGY3_ARAHY</name>
<evidence type="ECO:0000313" key="1">
    <source>
        <dbReference type="EMBL" id="RYR50185.1"/>
    </source>
</evidence>
<comment type="caution">
    <text evidence="1">The sequence shown here is derived from an EMBL/GenBank/DDBJ whole genome shotgun (WGS) entry which is preliminary data.</text>
</comment>
<dbReference type="EMBL" id="SDMP01000007">
    <property type="protein sequence ID" value="RYR50185.1"/>
    <property type="molecule type" value="Genomic_DNA"/>
</dbReference>
<gene>
    <name evidence="1" type="ORF">Ahy_A07g036767</name>
</gene>
<accession>A0A445CGY3</accession>
<evidence type="ECO:0000313" key="2">
    <source>
        <dbReference type="Proteomes" id="UP000289738"/>
    </source>
</evidence>
<dbReference type="AlphaFoldDB" id="A0A445CGY3"/>
<keyword evidence="2" id="KW-1185">Reference proteome</keyword>